<dbReference type="EMBL" id="KN837346">
    <property type="protein sequence ID" value="KIJ27132.1"/>
    <property type="molecule type" value="Genomic_DNA"/>
</dbReference>
<evidence type="ECO:0000313" key="3">
    <source>
        <dbReference type="Proteomes" id="UP000054279"/>
    </source>
</evidence>
<name>A0A0C9UDD0_SPHS4</name>
<dbReference type="Proteomes" id="UP000054279">
    <property type="component" value="Unassembled WGS sequence"/>
</dbReference>
<proteinExistence type="predicted"/>
<gene>
    <name evidence="2" type="ORF">M422DRAFT_271744</name>
</gene>
<evidence type="ECO:0000256" key="1">
    <source>
        <dbReference type="SAM" id="MobiDB-lite"/>
    </source>
</evidence>
<organism evidence="2 3">
    <name type="scientific">Sphaerobolus stellatus (strain SS14)</name>
    <dbReference type="NCBI Taxonomy" id="990650"/>
    <lineage>
        <taxon>Eukaryota</taxon>
        <taxon>Fungi</taxon>
        <taxon>Dikarya</taxon>
        <taxon>Basidiomycota</taxon>
        <taxon>Agaricomycotina</taxon>
        <taxon>Agaricomycetes</taxon>
        <taxon>Phallomycetidae</taxon>
        <taxon>Geastrales</taxon>
        <taxon>Sphaerobolaceae</taxon>
        <taxon>Sphaerobolus</taxon>
    </lineage>
</organism>
<reference evidence="2 3" key="1">
    <citation type="submission" date="2014-06" db="EMBL/GenBank/DDBJ databases">
        <title>Evolutionary Origins and Diversification of the Mycorrhizal Mutualists.</title>
        <authorList>
            <consortium name="DOE Joint Genome Institute"/>
            <consortium name="Mycorrhizal Genomics Consortium"/>
            <person name="Kohler A."/>
            <person name="Kuo A."/>
            <person name="Nagy L.G."/>
            <person name="Floudas D."/>
            <person name="Copeland A."/>
            <person name="Barry K.W."/>
            <person name="Cichocki N."/>
            <person name="Veneault-Fourrey C."/>
            <person name="LaButti K."/>
            <person name="Lindquist E.A."/>
            <person name="Lipzen A."/>
            <person name="Lundell T."/>
            <person name="Morin E."/>
            <person name="Murat C."/>
            <person name="Riley R."/>
            <person name="Ohm R."/>
            <person name="Sun H."/>
            <person name="Tunlid A."/>
            <person name="Henrissat B."/>
            <person name="Grigoriev I.V."/>
            <person name="Hibbett D.S."/>
            <person name="Martin F."/>
        </authorList>
    </citation>
    <scope>NUCLEOTIDE SEQUENCE [LARGE SCALE GENOMIC DNA]</scope>
    <source>
        <strain evidence="2 3">SS14</strain>
    </source>
</reference>
<dbReference type="HOGENOM" id="CLU_790281_0_0_1"/>
<protein>
    <submittedName>
        <fullName evidence="2">Uncharacterized protein</fullName>
    </submittedName>
</protein>
<sequence length="351" mass="39985">MPFQTEAPPRTNSSQQDMEEDSISARVASYSDNYISENTLTQIEFQDEKKLGSSKEVITSLLHALFHIIPYTRDYPDFRVEPHRAEPPYLGTIYYHRADRWGLMPIDEEPQAVGIFPLESHHCQCGNWTTGTDPEPAEWQARVHMARGIRLMCDLSYWPDRTGPFHISCTQRLTPLKSLELLHACMAQLCHIKGILEDSFQGKWDSCKFQSLSLVTALEWKVKVWKPVKRLSPPSVSKLYLFIEDPVIPHSQGAAPKVPEVYWSKCPNSTTRVTTLELYALGIERAPVVWLELKSPELNLDLVDMLREFYQSCGLNPFSNEVSNILKLPLLQHVKLGESLSTIGSLSVKCQ</sequence>
<feature type="region of interest" description="Disordered" evidence="1">
    <location>
        <begin position="1"/>
        <end position="22"/>
    </location>
</feature>
<accession>A0A0C9UDD0</accession>
<dbReference type="AlphaFoldDB" id="A0A0C9UDD0"/>
<keyword evidence="3" id="KW-1185">Reference proteome</keyword>
<evidence type="ECO:0000313" key="2">
    <source>
        <dbReference type="EMBL" id="KIJ27132.1"/>
    </source>
</evidence>